<dbReference type="InterPro" id="IPR006724">
    <property type="entry name" value="Phage_TTP"/>
</dbReference>
<evidence type="ECO:0000256" key="1">
    <source>
        <dbReference type="SAM" id="MobiDB-lite"/>
    </source>
</evidence>
<dbReference type="EMBL" id="AYGX02000157">
    <property type="protein sequence ID" value="KRO24930.1"/>
    <property type="molecule type" value="Genomic_DNA"/>
</dbReference>
<sequence>MSKHNIVKASFALLDDNGDLISGTNGLSTDGLYVADHQGEGFSQINVSAIEAAGTAGWGNGQIKRTSYGKSMPTLALTALDLDWKINQMIKGFTQNSTTGAWVRQLPKPHVAMIAESQSLDGDISIYECFNNIEFVEEASNNSTDTNSEADYSTALSGTVLTPLKSDIFLAANGVQQPYMVAKSTDTGFDLDKLMAETFGGYTKSTSGTTGSATGSTTDSTTSGTSQG</sequence>
<organism evidence="2 3">
    <name type="scientific">Lactiplantibacillus fabifermentans DSM 21115</name>
    <dbReference type="NCBI Taxonomy" id="1413187"/>
    <lineage>
        <taxon>Bacteria</taxon>
        <taxon>Bacillati</taxon>
        <taxon>Bacillota</taxon>
        <taxon>Bacilli</taxon>
        <taxon>Lactobacillales</taxon>
        <taxon>Lactobacillaceae</taxon>
        <taxon>Lactiplantibacillus</taxon>
    </lineage>
</organism>
<comment type="caution">
    <text evidence="2">The sequence shown here is derived from an EMBL/GenBank/DDBJ whole genome shotgun (WGS) entry which is preliminary data.</text>
</comment>
<reference evidence="2 3" key="1">
    <citation type="journal article" date="2015" name="Genome Announc.">
        <title>Expanding the biotechnology potential of lactobacilli through comparative genomics of 213 strains and associated genera.</title>
        <authorList>
            <person name="Sun Z."/>
            <person name="Harris H.M."/>
            <person name="McCann A."/>
            <person name="Guo C."/>
            <person name="Argimon S."/>
            <person name="Zhang W."/>
            <person name="Yang X."/>
            <person name="Jeffery I.B."/>
            <person name="Cooney J.C."/>
            <person name="Kagawa T.F."/>
            <person name="Liu W."/>
            <person name="Song Y."/>
            <person name="Salvetti E."/>
            <person name="Wrobel A."/>
            <person name="Rasinkangas P."/>
            <person name="Parkhill J."/>
            <person name="Rea M.C."/>
            <person name="O'Sullivan O."/>
            <person name="Ritari J."/>
            <person name="Douillard F.P."/>
            <person name="Paul Ross R."/>
            <person name="Yang R."/>
            <person name="Briner A.E."/>
            <person name="Felis G.E."/>
            <person name="de Vos W.M."/>
            <person name="Barrangou R."/>
            <person name="Klaenhammer T.R."/>
            <person name="Caufield P.W."/>
            <person name="Cui Y."/>
            <person name="Zhang H."/>
            <person name="O'Toole P.W."/>
        </authorList>
    </citation>
    <scope>NUCLEOTIDE SEQUENCE [LARGE SCALE GENOMIC DNA]</scope>
    <source>
        <strain evidence="2 3">DSM 21115</strain>
    </source>
</reference>
<gene>
    <name evidence="2" type="ORF">DY78_GL001530</name>
</gene>
<dbReference type="RefSeq" id="WP_024624692.1">
    <property type="nucleotide sequence ID" value="NZ_AYGX02000157.1"/>
</dbReference>
<dbReference type="Proteomes" id="UP000050920">
    <property type="component" value="Unassembled WGS sequence"/>
</dbReference>
<accession>A0A0R2NJ98</accession>
<evidence type="ECO:0000313" key="2">
    <source>
        <dbReference type="EMBL" id="KRO24930.1"/>
    </source>
</evidence>
<feature type="region of interest" description="Disordered" evidence="1">
    <location>
        <begin position="205"/>
        <end position="228"/>
    </location>
</feature>
<dbReference type="AlphaFoldDB" id="A0A0R2NJ98"/>
<dbReference type="Pfam" id="PF04630">
    <property type="entry name" value="Phage_TTP_1"/>
    <property type="match status" value="1"/>
</dbReference>
<protein>
    <submittedName>
        <fullName evidence="2">Phage major tail protein</fullName>
    </submittedName>
</protein>
<keyword evidence="3" id="KW-1185">Reference proteome</keyword>
<name>A0A0R2NJ98_9LACO</name>
<proteinExistence type="predicted"/>
<evidence type="ECO:0000313" key="3">
    <source>
        <dbReference type="Proteomes" id="UP000050920"/>
    </source>
</evidence>